<protein>
    <submittedName>
        <fullName evidence="1">Uncharacterized protein</fullName>
    </submittedName>
</protein>
<name>A0ABP0XAX7_9BRYO</name>
<sequence length="265" mass="30879">MFYCTNILATIDPSCPHVWMEEREEEEDRLTGAIKTRMLLPTELIQLTAFMLNNSNVMEEWRKFYENAKSMSGRSRIFPTFHKYMKEKLAEVDQLLAQGESISCFPEVTDDVRTILHGPLRVVTTRSDSKSSRHDKNIVRDIVPHYGKLEEILVVSYDAHSKFEEYVFKCKWFKVNLAGANRTVVQDECRHTRLKTSATSYQPSHWQTSEPFTFPSHVEQCFYLPYPPDPEEWSLVVTYVPRSRSILGEKPEVVFTTSEVDDDHV</sequence>
<dbReference type="PANTHER" id="PTHR48258:SF14">
    <property type="entry name" value="OS02G0583300 PROTEIN"/>
    <property type="match status" value="1"/>
</dbReference>
<evidence type="ECO:0000313" key="2">
    <source>
        <dbReference type="Proteomes" id="UP001497444"/>
    </source>
</evidence>
<dbReference type="PANTHER" id="PTHR48258">
    <property type="entry name" value="DUF4218 DOMAIN-CONTAINING PROTEIN-RELATED"/>
    <property type="match status" value="1"/>
</dbReference>
<evidence type="ECO:0000313" key="1">
    <source>
        <dbReference type="EMBL" id="CAK9275081.1"/>
    </source>
</evidence>
<accession>A0ABP0XAX7</accession>
<dbReference type="Proteomes" id="UP001497444">
    <property type="component" value="Chromosome 6"/>
</dbReference>
<keyword evidence="2" id="KW-1185">Reference proteome</keyword>
<proteinExistence type="predicted"/>
<dbReference type="EMBL" id="OZ020101">
    <property type="protein sequence ID" value="CAK9275081.1"/>
    <property type="molecule type" value="Genomic_DNA"/>
</dbReference>
<gene>
    <name evidence="1" type="ORF">CSSPJE1EN1_LOCUS20559</name>
</gene>
<reference evidence="1" key="1">
    <citation type="submission" date="2024-02" db="EMBL/GenBank/DDBJ databases">
        <authorList>
            <consortium name="ELIXIR-Norway"/>
            <consortium name="Elixir Norway"/>
        </authorList>
    </citation>
    <scope>NUCLEOTIDE SEQUENCE</scope>
</reference>
<organism evidence="1 2">
    <name type="scientific">Sphagnum jensenii</name>
    <dbReference type="NCBI Taxonomy" id="128206"/>
    <lineage>
        <taxon>Eukaryota</taxon>
        <taxon>Viridiplantae</taxon>
        <taxon>Streptophyta</taxon>
        <taxon>Embryophyta</taxon>
        <taxon>Bryophyta</taxon>
        <taxon>Sphagnophytina</taxon>
        <taxon>Sphagnopsida</taxon>
        <taxon>Sphagnales</taxon>
        <taxon>Sphagnaceae</taxon>
        <taxon>Sphagnum</taxon>
    </lineage>
</organism>